<dbReference type="InterPro" id="IPR009012">
    <property type="entry name" value="GrpE_head"/>
</dbReference>
<evidence type="ECO:0000256" key="5">
    <source>
        <dbReference type="ARBA" id="ARBA00022840"/>
    </source>
</evidence>
<dbReference type="EMBL" id="JANQDX010000012">
    <property type="protein sequence ID" value="KAL0915421.1"/>
    <property type="molecule type" value="Genomic_DNA"/>
</dbReference>
<dbReference type="HAMAP" id="MF_01151">
    <property type="entry name" value="GrpE"/>
    <property type="match status" value="1"/>
</dbReference>
<keyword evidence="3" id="KW-0479">Metal-binding</keyword>
<dbReference type="InterPro" id="IPR013805">
    <property type="entry name" value="GrpE_CC"/>
</dbReference>
<dbReference type="PRINTS" id="PR00773">
    <property type="entry name" value="GRPEPROTEIN"/>
</dbReference>
<keyword evidence="4" id="KW-0547">Nucleotide-binding</keyword>
<evidence type="ECO:0000256" key="2">
    <source>
        <dbReference type="ARBA" id="ARBA00009054"/>
    </source>
</evidence>
<comment type="caution">
    <text evidence="14">The sequence shown here is derived from an EMBL/GenBank/DDBJ whole genome shotgun (WGS) entry which is preliminary data.</text>
</comment>
<dbReference type="FunFam" id="2.30.22.10:FF:000002">
    <property type="entry name" value="GrpE protein homolog"/>
    <property type="match status" value="1"/>
</dbReference>
<dbReference type="Proteomes" id="UP001552299">
    <property type="component" value="Unassembled WGS sequence"/>
</dbReference>
<dbReference type="CDD" id="cd00446">
    <property type="entry name" value="GrpE"/>
    <property type="match status" value="1"/>
</dbReference>
<dbReference type="GO" id="GO:0005759">
    <property type="term" value="C:mitochondrial matrix"/>
    <property type="evidence" value="ECO:0007669"/>
    <property type="project" value="UniProtKB-SubCell"/>
</dbReference>
<evidence type="ECO:0000256" key="8">
    <source>
        <dbReference type="ARBA" id="ARBA00023186"/>
    </source>
</evidence>
<keyword evidence="8 10" id="KW-0143">Chaperone</keyword>
<keyword evidence="15" id="KW-1185">Reference proteome</keyword>
<protein>
    <recommendedName>
        <fullName evidence="10">GrpE protein homolog</fullName>
    </recommendedName>
</protein>
<dbReference type="GO" id="GO:0046872">
    <property type="term" value="F:metal ion binding"/>
    <property type="evidence" value="ECO:0007669"/>
    <property type="project" value="UniProtKB-KW"/>
</dbReference>
<evidence type="ECO:0000256" key="7">
    <source>
        <dbReference type="ARBA" id="ARBA00023128"/>
    </source>
</evidence>
<accession>A0ABD0URU7</accession>
<dbReference type="SUPFAM" id="SSF51064">
    <property type="entry name" value="Head domain of nucleotide exchange factor GrpE"/>
    <property type="match status" value="1"/>
</dbReference>
<evidence type="ECO:0000256" key="4">
    <source>
        <dbReference type="ARBA" id="ARBA00022741"/>
    </source>
</evidence>
<dbReference type="PANTHER" id="PTHR21237:SF23">
    <property type="entry name" value="GRPE PROTEIN HOMOLOG, MITOCHONDRIAL"/>
    <property type="match status" value="1"/>
</dbReference>
<dbReference type="SUPFAM" id="SSF58014">
    <property type="entry name" value="Coiled-coil domain of nucleotide exchange factor GrpE"/>
    <property type="match status" value="1"/>
</dbReference>
<evidence type="ECO:0000313" key="14">
    <source>
        <dbReference type="EMBL" id="KAL0915421.1"/>
    </source>
</evidence>
<comment type="subunit">
    <text evidence="9">Probable component of the PAM complex, at least composed of SSC1 (mtHsp70), MGE1, TIM44, PAM16/TIM16, PAM17 and PAM18/TIM14. Interacts with SSQ1.</text>
</comment>
<dbReference type="GO" id="GO:0005524">
    <property type="term" value="F:ATP binding"/>
    <property type="evidence" value="ECO:0007669"/>
    <property type="project" value="UniProtKB-KW"/>
</dbReference>
<dbReference type="Pfam" id="PF01025">
    <property type="entry name" value="GrpE"/>
    <property type="match status" value="1"/>
</dbReference>
<evidence type="ECO:0000256" key="3">
    <source>
        <dbReference type="ARBA" id="ARBA00022723"/>
    </source>
</evidence>
<feature type="compositionally biased region" description="Basic residues" evidence="13">
    <location>
        <begin position="133"/>
        <end position="142"/>
    </location>
</feature>
<evidence type="ECO:0000256" key="6">
    <source>
        <dbReference type="ARBA" id="ARBA00022946"/>
    </source>
</evidence>
<evidence type="ECO:0000256" key="1">
    <source>
        <dbReference type="ARBA" id="ARBA00004305"/>
    </source>
</evidence>
<evidence type="ECO:0000256" key="13">
    <source>
        <dbReference type="SAM" id="MobiDB-lite"/>
    </source>
</evidence>
<feature type="compositionally biased region" description="Polar residues" evidence="13">
    <location>
        <begin position="84"/>
        <end position="101"/>
    </location>
</feature>
<keyword evidence="5" id="KW-0067">ATP-binding</keyword>
<comment type="similarity">
    <text evidence="2 11">Belongs to the GrpE family.</text>
</comment>
<reference evidence="14 15" key="1">
    <citation type="journal article" date="2024" name="Plant Biotechnol. J.">
        <title>Dendrobium thyrsiflorum genome and its molecular insights into genes involved in important horticultural traits.</title>
        <authorList>
            <person name="Chen B."/>
            <person name="Wang J.Y."/>
            <person name="Zheng P.J."/>
            <person name="Li K.L."/>
            <person name="Liang Y.M."/>
            <person name="Chen X.F."/>
            <person name="Zhang C."/>
            <person name="Zhao X."/>
            <person name="He X."/>
            <person name="Zhang G.Q."/>
            <person name="Liu Z.J."/>
            <person name="Xu Q."/>
        </authorList>
    </citation>
    <scope>NUCLEOTIDE SEQUENCE [LARGE SCALE GENOMIC DNA]</scope>
    <source>
        <strain evidence="14">GZMU011</strain>
    </source>
</reference>
<comment type="subcellular location">
    <subcellularLocation>
        <location evidence="1 10">Mitochondrion matrix</location>
    </subcellularLocation>
</comment>
<keyword evidence="12" id="KW-0175">Coiled coil</keyword>
<keyword evidence="7 10" id="KW-0496">Mitochondrion</keyword>
<proteinExistence type="inferred from homology"/>
<feature type="region of interest" description="Disordered" evidence="13">
    <location>
        <begin position="68"/>
        <end position="151"/>
    </location>
</feature>
<feature type="coiled-coil region" evidence="12">
    <location>
        <begin position="168"/>
        <end position="218"/>
    </location>
</feature>
<dbReference type="AlphaFoldDB" id="A0ABD0URU7"/>
<sequence>MASRVLSRIPRTKAQLLLVRATLHPKLLCGFSDFSRPAWSLSKGLPNNMSLLRQSYHKETIFQRFGYSSSASPQATEKERRVSSGDQDNNSSKVSEPSQETSEARVANGDSTAPEQSNSAGFGSNSEQVEHHSSKKHRGKTTKRTEFSDSDTELELLSVEELVKLVVERDNLLKIKQKENELKQKENEKMQEKVLRTYAEMENVLARTKREVENSKKHGIQNFAKALLDVADNLGRASSAVKENFSKINHTNDNIGVTLLKSLLEGVEMTEKQLAEVFRQFGIQKYDPLNENFDPNRHNAVYETPDASKPPGVVANVLKPGYMIHDRVLRPAEVAVTKSPADAN</sequence>
<comment type="function">
    <text evidence="10">Essential component of the PAM complex, a complex required for the translocation of transit peptide-containing proteins from the inner membrane into the mitochondrial matrix in an ATP-dependent manner.</text>
</comment>
<dbReference type="Gene3D" id="3.90.20.20">
    <property type="match status" value="1"/>
</dbReference>
<gene>
    <name evidence="14" type="ORF">M5K25_015835</name>
</gene>
<keyword evidence="6" id="KW-0809">Transit peptide</keyword>
<dbReference type="Gene3D" id="2.30.22.10">
    <property type="entry name" value="Head domain of nucleotide exchange factor GrpE"/>
    <property type="match status" value="1"/>
</dbReference>
<evidence type="ECO:0000313" key="15">
    <source>
        <dbReference type="Proteomes" id="UP001552299"/>
    </source>
</evidence>
<dbReference type="PROSITE" id="PS01071">
    <property type="entry name" value="GRPE"/>
    <property type="match status" value="1"/>
</dbReference>
<dbReference type="InterPro" id="IPR000740">
    <property type="entry name" value="GrpE"/>
</dbReference>
<evidence type="ECO:0000256" key="10">
    <source>
        <dbReference type="RuleBase" id="RU000640"/>
    </source>
</evidence>
<organism evidence="14 15">
    <name type="scientific">Dendrobium thyrsiflorum</name>
    <name type="common">Pinecone-like raceme dendrobium</name>
    <name type="synonym">Orchid</name>
    <dbReference type="NCBI Taxonomy" id="117978"/>
    <lineage>
        <taxon>Eukaryota</taxon>
        <taxon>Viridiplantae</taxon>
        <taxon>Streptophyta</taxon>
        <taxon>Embryophyta</taxon>
        <taxon>Tracheophyta</taxon>
        <taxon>Spermatophyta</taxon>
        <taxon>Magnoliopsida</taxon>
        <taxon>Liliopsida</taxon>
        <taxon>Asparagales</taxon>
        <taxon>Orchidaceae</taxon>
        <taxon>Epidendroideae</taxon>
        <taxon>Malaxideae</taxon>
        <taxon>Dendrobiinae</taxon>
        <taxon>Dendrobium</taxon>
    </lineage>
</organism>
<name>A0ABD0URU7_DENTH</name>
<feature type="compositionally biased region" description="Polar residues" evidence="13">
    <location>
        <begin position="109"/>
        <end position="127"/>
    </location>
</feature>
<evidence type="ECO:0000256" key="11">
    <source>
        <dbReference type="RuleBase" id="RU004478"/>
    </source>
</evidence>
<evidence type="ECO:0000256" key="9">
    <source>
        <dbReference type="ARBA" id="ARBA00063669"/>
    </source>
</evidence>
<dbReference type="FunFam" id="3.90.20.20:FF:000005">
    <property type="entry name" value="GrpE protein homolog"/>
    <property type="match status" value="1"/>
</dbReference>
<evidence type="ECO:0000256" key="12">
    <source>
        <dbReference type="SAM" id="Coils"/>
    </source>
</evidence>
<dbReference type="PANTHER" id="PTHR21237">
    <property type="entry name" value="GRPE PROTEIN"/>
    <property type="match status" value="1"/>
</dbReference>